<feature type="region of interest" description="Disordered" evidence="3">
    <location>
        <begin position="27"/>
        <end position="55"/>
    </location>
</feature>
<feature type="signal peptide" evidence="4">
    <location>
        <begin position="1"/>
        <end position="22"/>
    </location>
</feature>
<organism evidence="6 7">
    <name type="scientific">Candidatus Cohnella colombiensis</name>
    <dbReference type="NCBI Taxonomy" id="3121368"/>
    <lineage>
        <taxon>Bacteria</taxon>
        <taxon>Bacillati</taxon>
        <taxon>Bacillota</taxon>
        <taxon>Bacilli</taxon>
        <taxon>Bacillales</taxon>
        <taxon>Paenibacillaceae</taxon>
        <taxon>Cohnella</taxon>
    </lineage>
</organism>
<dbReference type="SUPFAM" id="SSF53822">
    <property type="entry name" value="Periplasmic binding protein-like I"/>
    <property type="match status" value="1"/>
</dbReference>
<dbReference type="Pfam" id="PF13407">
    <property type="entry name" value="Peripla_BP_4"/>
    <property type="match status" value="1"/>
</dbReference>
<reference evidence="6" key="1">
    <citation type="submission" date="2023-03" db="EMBL/GenBank/DDBJ databases">
        <title>Andean soil-derived lignocellulolytic bacterial consortium as a source of novel taxa and putative plastic-active enzymes.</title>
        <authorList>
            <person name="Diaz-Garcia L."/>
            <person name="Chuvochina M."/>
            <person name="Feuerriegel G."/>
            <person name="Bunk B."/>
            <person name="Sproer C."/>
            <person name="Streit W.R."/>
            <person name="Rodriguez L.M."/>
            <person name="Overmann J."/>
            <person name="Jimenez D.J."/>
        </authorList>
    </citation>
    <scope>NUCLEOTIDE SEQUENCE</scope>
    <source>
        <strain evidence="6">MAG 2441</strain>
    </source>
</reference>
<gene>
    <name evidence="6" type="ORF">P0Y55_07930</name>
</gene>
<evidence type="ECO:0000259" key="5">
    <source>
        <dbReference type="Pfam" id="PF13407"/>
    </source>
</evidence>
<dbReference type="PANTHER" id="PTHR30036">
    <property type="entry name" value="D-XYLOSE-BINDING PERIPLASMIC PROTEIN"/>
    <property type="match status" value="1"/>
</dbReference>
<evidence type="ECO:0000256" key="3">
    <source>
        <dbReference type="SAM" id="MobiDB-lite"/>
    </source>
</evidence>
<dbReference type="GO" id="GO:0030246">
    <property type="term" value="F:carbohydrate binding"/>
    <property type="evidence" value="ECO:0007669"/>
    <property type="project" value="TreeGrafter"/>
</dbReference>
<dbReference type="EMBL" id="CP119317">
    <property type="protein sequence ID" value="WEK55963.1"/>
    <property type="molecule type" value="Genomic_DNA"/>
</dbReference>
<dbReference type="AlphaFoldDB" id="A0AA95EYR6"/>
<dbReference type="InterPro" id="IPR025997">
    <property type="entry name" value="SBP_2_dom"/>
</dbReference>
<sequence>MKKVKGLSVFIAVIVLVLVVSACGKTNNSSQNASNSQPASQSTSEDTTTSESPSESKSFKIGFAVSTQQEERWVKEAKYFEDAVKALGGTPIVQFADNDESKQNDQIENMVSQGVDALVIASINGETIGPAVEAAKKAGIPVISYSRLITGVDYDAYIGFDIPGIGRDLARAAIAKVPTGNYMLLNGAPVDTVSHTIADGAKEILQPFIDKGEIKIVSEQFTDKWAPENALSGVENSLTQNNNKIDAIISSNDGMAGGAIQALKAQGLAGKTFVTGTDGDIAALQRIAEGTQSMTLLFPSKDMAELAAKAAYEMAETKTTPSNATGETDNKFKQVPTIFVSTVTVTKENINETVIKSGFAKLEDVFKNVPQDQWPK</sequence>
<dbReference type="Proteomes" id="UP001178662">
    <property type="component" value="Chromosome"/>
</dbReference>
<name>A0AA95EYR6_9BACL</name>
<protein>
    <submittedName>
        <fullName evidence="6">Substrate-binding domain-containing protein</fullName>
    </submittedName>
</protein>
<dbReference type="GO" id="GO:0030288">
    <property type="term" value="C:outer membrane-bounded periplasmic space"/>
    <property type="evidence" value="ECO:0007669"/>
    <property type="project" value="TreeGrafter"/>
</dbReference>
<dbReference type="InterPro" id="IPR028082">
    <property type="entry name" value="Peripla_BP_I"/>
</dbReference>
<keyword evidence="7" id="KW-1185">Reference proteome</keyword>
<dbReference type="Gene3D" id="3.40.50.2300">
    <property type="match status" value="2"/>
</dbReference>
<feature type="chain" id="PRO_5041656045" evidence="4">
    <location>
        <begin position="23"/>
        <end position="376"/>
    </location>
</feature>
<evidence type="ECO:0000256" key="1">
    <source>
        <dbReference type="ARBA" id="ARBA00004196"/>
    </source>
</evidence>
<evidence type="ECO:0000313" key="7">
    <source>
        <dbReference type="Proteomes" id="UP001178662"/>
    </source>
</evidence>
<dbReference type="PROSITE" id="PS51257">
    <property type="entry name" value="PROKAR_LIPOPROTEIN"/>
    <property type="match status" value="1"/>
</dbReference>
<comment type="subcellular location">
    <subcellularLocation>
        <location evidence="1">Cell envelope</location>
    </subcellularLocation>
</comment>
<evidence type="ECO:0000313" key="6">
    <source>
        <dbReference type="EMBL" id="WEK55963.1"/>
    </source>
</evidence>
<dbReference type="PANTHER" id="PTHR30036:SF1">
    <property type="entry name" value="D-XYLOSE-BINDING PERIPLASMIC PROTEIN"/>
    <property type="match status" value="1"/>
</dbReference>
<proteinExistence type="predicted"/>
<keyword evidence="2 4" id="KW-0732">Signal</keyword>
<evidence type="ECO:0000256" key="4">
    <source>
        <dbReference type="SAM" id="SignalP"/>
    </source>
</evidence>
<feature type="domain" description="Periplasmic binding protein" evidence="5">
    <location>
        <begin position="61"/>
        <end position="318"/>
    </location>
</feature>
<dbReference type="InterPro" id="IPR050555">
    <property type="entry name" value="Bact_Solute-Bind_Prot2"/>
</dbReference>
<accession>A0AA95EYR6</accession>
<evidence type="ECO:0000256" key="2">
    <source>
        <dbReference type="ARBA" id="ARBA00022729"/>
    </source>
</evidence>
<dbReference type="CDD" id="cd19992">
    <property type="entry name" value="PBP1_ABC_xylose_binding-like"/>
    <property type="match status" value="1"/>
</dbReference>